<sequence length="80" mass="9123">MRIEDRELKQLRGKEIALVKVAWGGPAGGNVTWELEIVKFRTYSFLRNRNRRSGSPPTAENAENSAFCLVLAQELLFCLR</sequence>
<dbReference type="Gramene" id="Psat07G0352800-T1">
    <property type="protein sequence ID" value="KAI5387430.1"/>
    <property type="gene ID" value="KIW84_073528"/>
</dbReference>
<dbReference type="AlphaFoldDB" id="A0A9D4VRJ7"/>
<accession>A0A9D4VRJ7</accession>
<evidence type="ECO:0000313" key="2">
    <source>
        <dbReference type="Proteomes" id="UP001058974"/>
    </source>
</evidence>
<name>A0A9D4VRJ7_PEA</name>
<dbReference type="EMBL" id="JAMSHJ010000007">
    <property type="protein sequence ID" value="KAI5387430.1"/>
    <property type="molecule type" value="Genomic_DNA"/>
</dbReference>
<evidence type="ECO:0000313" key="1">
    <source>
        <dbReference type="EMBL" id="KAI5387430.1"/>
    </source>
</evidence>
<reference evidence="1 2" key="1">
    <citation type="journal article" date="2022" name="Nat. Genet.">
        <title>Improved pea reference genome and pan-genome highlight genomic features and evolutionary characteristics.</title>
        <authorList>
            <person name="Yang T."/>
            <person name="Liu R."/>
            <person name="Luo Y."/>
            <person name="Hu S."/>
            <person name="Wang D."/>
            <person name="Wang C."/>
            <person name="Pandey M.K."/>
            <person name="Ge S."/>
            <person name="Xu Q."/>
            <person name="Li N."/>
            <person name="Li G."/>
            <person name="Huang Y."/>
            <person name="Saxena R.K."/>
            <person name="Ji Y."/>
            <person name="Li M."/>
            <person name="Yan X."/>
            <person name="He Y."/>
            <person name="Liu Y."/>
            <person name="Wang X."/>
            <person name="Xiang C."/>
            <person name="Varshney R.K."/>
            <person name="Ding H."/>
            <person name="Gao S."/>
            <person name="Zong X."/>
        </authorList>
    </citation>
    <scope>NUCLEOTIDE SEQUENCE [LARGE SCALE GENOMIC DNA]</scope>
    <source>
        <strain evidence="1 2">cv. Zhongwan 6</strain>
    </source>
</reference>
<protein>
    <submittedName>
        <fullName evidence="1">Uncharacterized protein</fullName>
    </submittedName>
</protein>
<dbReference type="Proteomes" id="UP001058974">
    <property type="component" value="Chromosome 7"/>
</dbReference>
<proteinExistence type="predicted"/>
<organism evidence="1 2">
    <name type="scientific">Pisum sativum</name>
    <name type="common">Garden pea</name>
    <name type="synonym">Lathyrus oleraceus</name>
    <dbReference type="NCBI Taxonomy" id="3888"/>
    <lineage>
        <taxon>Eukaryota</taxon>
        <taxon>Viridiplantae</taxon>
        <taxon>Streptophyta</taxon>
        <taxon>Embryophyta</taxon>
        <taxon>Tracheophyta</taxon>
        <taxon>Spermatophyta</taxon>
        <taxon>Magnoliopsida</taxon>
        <taxon>eudicotyledons</taxon>
        <taxon>Gunneridae</taxon>
        <taxon>Pentapetalae</taxon>
        <taxon>rosids</taxon>
        <taxon>fabids</taxon>
        <taxon>Fabales</taxon>
        <taxon>Fabaceae</taxon>
        <taxon>Papilionoideae</taxon>
        <taxon>50 kb inversion clade</taxon>
        <taxon>NPAAA clade</taxon>
        <taxon>Hologalegina</taxon>
        <taxon>IRL clade</taxon>
        <taxon>Fabeae</taxon>
        <taxon>Lathyrus</taxon>
    </lineage>
</organism>
<gene>
    <name evidence="1" type="ORF">KIW84_073528</name>
</gene>
<comment type="caution">
    <text evidence="1">The sequence shown here is derived from an EMBL/GenBank/DDBJ whole genome shotgun (WGS) entry which is preliminary data.</text>
</comment>
<keyword evidence="2" id="KW-1185">Reference proteome</keyword>